<evidence type="ECO:0000259" key="3">
    <source>
        <dbReference type="Pfam" id="PF05065"/>
    </source>
</evidence>
<dbReference type="SUPFAM" id="SSF56563">
    <property type="entry name" value="Major capsid protein gp5"/>
    <property type="match status" value="1"/>
</dbReference>
<dbReference type="InterPro" id="IPR054612">
    <property type="entry name" value="Phage_capsid-like_C"/>
</dbReference>
<dbReference type="AlphaFoldDB" id="A0A7W8GBU9"/>
<dbReference type="RefSeq" id="WP_184661667.1">
    <property type="nucleotide sequence ID" value="NZ_CP031518.1"/>
</dbReference>
<keyword evidence="2" id="KW-0175">Coiled coil</keyword>
<reference evidence="4 5" key="1">
    <citation type="submission" date="2020-08" db="EMBL/GenBank/DDBJ databases">
        <title>Genomic Encyclopedia of Type Strains, Phase IV (KMG-IV): sequencing the most valuable type-strain genomes for metagenomic binning, comparative biology and taxonomic classification.</title>
        <authorList>
            <person name="Goeker M."/>
        </authorList>
    </citation>
    <scope>NUCLEOTIDE SEQUENCE [LARGE SCALE GENOMIC DNA]</scope>
    <source>
        <strain evidence="4 5">DSM 103462</strain>
    </source>
</reference>
<keyword evidence="5" id="KW-1185">Reference proteome</keyword>
<dbReference type="Pfam" id="PF05065">
    <property type="entry name" value="Phage_capsid"/>
    <property type="match status" value="1"/>
</dbReference>
<protein>
    <submittedName>
        <fullName evidence="4">HK97 family phage major capsid protein</fullName>
    </submittedName>
</protein>
<evidence type="ECO:0000256" key="1">
    <source>
        <dbReference type="ARBA" id="ARBA00004328"/>
    </source>
</evidence>
<gene>
    <name evidence="4" type="ORF">HNP76_002836</name>
</gene>
<accession>A0A7W8GBU9</accession>
<evidence type="ECO:0000313" key="5">
    <source>
        <dbReference type="Proteomes" id="UP000518887"/>
    </source>
</evidence>
<dbReference type="InterPro" id="IPR024455">
    <property type="entry name" value="Phage_capsid"/>
</dbReference>
<comment type="subcellular location">
    <subcellularLocation>
        <location evidence="1">Virion</location>
    </subcellularLocation>
</comment>
<name>A0A7W8GBU9_9SPIR</name>
<evidence type="ECO:0000313" key="4">
    <source>
        <dbReference type="EMBL" id="MBB5227436.1"/>
    </source>
</evidence>
<sequence>MNKKEQRAKLIAELRAMHELAQKENRAFSDEESKIFADKEAEVRKLSLEIAAEEREATLNGFSTELPKDEGETRGEISEKMKEFRAYLKGEKRDISVGSGGGALSPQEYVAEIIKSVEDESPLYGLVRKFPLTEAKSLGAPYESADASDASWTAEVPASDISADATLAYSLRELSPNTLVKLIKISDKLVKVSALPIERIVREKITEKLIAAFENGITAGTGSGQPLGVFTASANGVPTSRDVTTAGAALTADDLIKTKMSLKPAYRRRARWVMSTTILTDCFLLKDKDDQYIWRPGLTEGEPDRLLGLPVIESAYAPSVKTSGSYIAVLGDFSYYWWAYVEGLEVKNLYELFALKNQIGFKGIAYADGAPVLAEAFARIKVGTGE</sequence>
<organism evidence="4 5">
    <name type="scientific">Treponema ruminis</name>
    <dbReference type="NCBI Taxonomy" id="744515"/>
    <lineage>
        <taxon>Bacteria</taxon>
        <taxon>Pseudomonadati</taxon>
        <taxon>Spirochaetota</taxon>
        <taxon>Spirochaetia</taxon>
        <taxon>Spirochaetales</taxon>
        <taxon>Treponemataceae</taxon>
        <taxon>Treponema</taxon>
    </lineage>
</organism>
<feature type="domain" description="Phage capsid-like C-terminal" evidence="3">
    <location>
        <begin position="101"/>
        <end position="381"/>
    </location>
</feature>
<dbReference type="Proteomes" id="UP000518887">
    <property type="component" value="Unassembled WGS sequence"/>
</dbReference>
<dbReference type="Gene3D" id="3.30.2320.10">
    <property type="entry name" value="hypothetical protein PF0899 domain"/>
    <property type="match status" value="1"/>
</dbReference>
<evidence type="ECO:0000256" key="2">
    <source>
        <dbReference type="SAM" id="Coils"/>
    </source>
</evidence>
<feature type="coiled-coil region" evidence="2">
    <location>
        <begin position="11"/>
        <end position="56"/>
    </location>
</feature>
<dbReference type="NCBIfam" id="TIGR01554">
    <property type="entry name" value="major_cap_HK97"/>
    <property type="match status" value="1"/>
</dbReference>
<dbReference type="EMBL" id="JACHFQ010000011">
    <property type="protein sequence ID" value="MBB5227436.1"/>
    <property type="molecule type" value="Genomic_DNA"/>
</dbReference>
<proteinExistence type="predicted"/>
<comment type="caution">
    <text evidence="4">The sequence shown here is derived from an EMBL/GenBank/DDBJ whole genome shotgun (WGS) entry which is preliminary data.</text>
</comment>